<dbReference type="InterPro" id="IPR011006">
    <property type="entry name" value="CheY-like_superfamily"/>
</dbReference>
<dbReference type="Gene3D" id="3.40.50.2300">
    <property type="match status" value="1"/>
</dbReference>
<reference evidence="5 6" key="1">
    <citation type="submission" date="2024-01" db="EMBL/GenBank/DDBJ databases">
        <title>Pedobacter sp. nov., isolated from oil-contaminated soil.</title>
        <authorList>
            <person name="Le N.T.T."/>
        </authorList>
    </citation>
    <scope>NUCLEOTIDE SEQUENCE [LARGE SCALE GENOMIC DNA]</scope>
    <source>
        <strain evidence="5 6">VNH31</strain>
    </source>
</reference>
<keyword evidence="2" id="KW-0902">Two-component regulatory system</keyword>
<sequence length="122" mass="13584">MKGKILIIDDDSRNIFALQAVLKSKGFKSSAALDALNGIEILEKEGDYDLVFMDMMMPELDGYEAISIIKHKEPIKQIPIIALTAQAMQGDREKCLNAGASDYLSKPVNIDELLKIISKWID</sequence>
<feature type="domain" description="Response regulatory" evidence="4">
    <location>
        <begin position="4"/>
        <end position="121"/>
    </location>
</feature>
<dbReference type="CDD" id="cd17546">
    <property type="entry name" value="REC_hyHK_CKI1_RcsC-like"/>
    <property type="match status" value="1"/>
</dbReference>
<evidence type="ECO:0000259" key="4">
    <source>
        <dbReference type="PROSITE" id="PS50110"/>
    </source>
</evidence>
<name>A0ABU7H0D8_9SPHI</name>
<evidence type="ECO:0000256" key="2">
    <source>
        <dbReference type="ARBA" id="ARBA00023012"/>
    </source>
</evidence>
<dbReference type="SUPFAM" id="SSF52172">
    <property type="entry name" value="CheY-like"/>
    <property type="match status" value="1"/>
</dbReference>
<dbReference type="PANTHER" id="PTHR45339">
    <property type="entry name" value="HYBRID SIGNAL TRANSDUCTION HISTIDINE KINASE J"/>
    <property type="match status" value="1"/>
</dbReference>
<proteinExistence type="predicted"/>
<evidence type="ECO:0000313" key="5">
    <source>
        <dbReference type="EMBL" id="MEE1884498.1"/>
    </source>
</evidence>
<gene>
    <name evidence="5" type="ORF">VRU49_03590</name>
</gene>
<comment type="caution">
    <text evidence="5">The sequence shown here is derived from an EMBL/GenBank/DDBJ whole genome shotgun (WGS) entry which is preliminary data.</text>
</comment>
<dbReference type="PANTHER" id="PTHR45339:SF1">
    <property type="entry name" value="HYBRID SIGNAL TRANSDUCTION HISTIDINE KINASE J"/>
    <property type="match status" value="1"/>
</dbReference>
<evidence type="ECO:0000256" key="3">
    <source>
        <dbReference type="PROSITE-ProRule" id="PRU00169"/>
    </source>
</evidence>
<dbReference type="PROSITE" id="PS50110">
    <property type="entry name" value="RESPONSE_REGULATORY"/>
    <property type="match status" value="1"/>
</dbReference>
<dbReference type="RefSeq" id="WP_330145412.1">
    <property type="nucleotide sequence ID" value="NZ_JAZDQU010000001.1"/>
</dbReference>
<dbReference type="Pfam" id="PF00072">
    <property type="entry name" value="Response_reg"/>
    <property type="match status" value="1"/>
</dbReference>
<dbReference type="InterPro" id="IPR001789">
    <property type="entry name" value="Sig_transdc_resp-reg_receiver"/>
</dbReference>
<feature type="modified residue" description="4-aspartylphosphate" evidence="3">
    <location>
        <position position="54"/>
    </location>
</feature>
<organism evidence="5 6">
    <name type="scientific">Pedobacter flavus</name>
    <dbReference type="NCBI Taxonomy" id="3113906"/>
    <lineage>
        <taxon>Bacteria</taxon>
        <taxon>Pseudomonadati</taxon>
        <taxon>Bacteroidota</taxon>
        <taxon>Sphingobacteriia</taxon>
        <taxon>Sphingobacteriales</taxon>
        <taxon>Sphingobacteriaceae</taxon>
        <taxon>Pedobacter</taxon>
    </lineage>
</organism>
<evidence type="ECO:0000256" key="1">
    <source>
        <dbReference type="ARBA" id="ARBA00022553"/>
    </source>
</evidence>
<evidence type="ECO:0000313" key="6">
    <source>
        <dbReference type="Proteomes" id="UP001337681"/>
    </source>
</evidence>
<keyword evidence="1 3" id="KW-0597">Phosphoprotein</keyword>
<dbReference type="SMART" id="SM00448">
    <property type="entry name" value="REC"/>
    <property type="match status" value="1"/>
</dbReference>
<dbReference type="Proteomes" id="UP001337681">
    <property type="component" value="Unassembled WGS sequence"/>
</dbReference>
<protein>
    <submittedName>
        <fullName evidence="5">Response regulator</fullName>
    </submittedName>
</protein>
<accession>A0ABU7H0D8</accession>
<dbReference type="EMBL" id="JAZDQU010000001">
    <property type="protein sequence ID" value="MEE1884498.1"/>
    <property type="molecule type" value="Genomic_DNA"/>
</dbReference>
<keyword evidence="6" id="KW-1185">Reference proteome</keyword>